<dbReference type="AlphaFoldDB" id="A0A951Q8N4"/>
<accession>A0A951Q8N4</accession>
<sequence>MTTNLNQTTFPSNAQKEVMQAIATLGQKLPFLINLSQDERRSLPRMGDKTRVFIQKTMEVANQNSDFLPRSFEVANMQREVELYEELYPILLAIAKLHELVEDTYMTAGNEAYTSARTVYSSAKVNGRGIGVDAVVDDLGRRFSRKPRKSSPESKSAP</sequence>
<evidence type="ECO:0000313" key="2">
    <source>
        <dbReference type="Proteomes" id="UP000757435"/>
    </source>
</evidence>
<organism evidence="1 2">
    <name type="scientific">Drouetiella hepatica Uher 2000/2452</name>
    <dbReference type="NCBI Taxonomy" id="904376"/>
    <lineage>
        <taxon>Bacteria</taxon>
        <taxon>Bacillati</taxon>
        <taxon>Cyanobacteriota</taxon>
        <taxon>Cyanophyceae</taxon>
        <taxon>Oculatellales</taxon>
        <taxon>Oculatellaceae</taxon>
        <taxon>Drouetiella</taxon>
    </lineage>
</organism>
<name>A0A951Q8N4_9CYAN</name>
<reference evidence="1" key="1">
    <citation type="submission" date="2021-05" db="EMBL/GenBank/DDBJ databases">
        <authorList>
            <person name="Pietrasiak N."/>
            <person name="Ward R."/>
            <person name="Stajich J.E."/>
            <person name="Kurbessoian T."/>
        </authorList>
    </citation>
    <scope>NUCLEOTIDE SEQUENCE</scope>
    <source>
        <strain evidence="1">UHER 2000/2452</strain>
    </source>
</reference>
<evidence type="ECO:0000313" key="1">
    <source>
        <dbReference type="EMBL" id="MBW4658292.1"/>
    </source>
</evidence>
<comment type="caution">
    <text evidence="1">The sequence shown here is derived from an EMBL/GenBank/DDBJ whole genome shotgun (WGS) entry which is preliminary data.</text>
</comment>
<reference evidence="1" key="2">
    <citation type="journal article" date="2022" name="Microbiol. Resour. Announc.">
        <title>Metagenome Sequencing to Explore Phylogenomics of Terrestrial Cyanobacteria.</title>
        <authorList>
            <person name="Ward R.D."/>
            <person name="Stajich J.E."/>
            <person name="Johansen J.R."/>
            <person name="Huntemann M."/>
            <person name="Clum A."/>
            <person name="Foster B."/>
            <person name="Foster B."/>
            <person name="Roux S."/>
            <person name="Palaniappan K."/>
            <person name="Varghese N."/>
            <person name="Mukherjee S."/>
            <person name="Reddy T.B.K."/>
            <person name="Daum C."/>
            <person name="Copeland A."/>
            <person name="Chen I.A."/>
            <person name="Ivanova N.N."/>
            <person name="Kyrpides N.C."/>
            <person name="Shapiro N."/>
            <person name="Eloe-Fadrosh E.A."/>
            <person name="Pietrasiak N."/>
        </authorList>
    </citation>
    <scope>NUCLEOTIDE SEQUENCE</scope>
    <source>
        <strain evidence="1">UHER 2000/2452</strain>
    </source>
</reference>
<dbReference type="Proteomes" id="UP000757435">
    <property type="component" value="Unassembled WGS sequence"/>
</dbReference>
<proteinExistence type="predicted"/>
<gene>
    <name evidence="1" type="ORF">KME15_06430</name>
</gene>
<dbReference type="EMBL" id="JAHHHD010000004">
    <property type="protein sequence ID" value="MBW4658292.1"/>
    <property type="molecule type" value="Genomic_DNA"/>
</dbReference>
<protein>
    <submittedName>
        <fullName evidence="1">Uncharacterized protein</fullName>
    </submittedName>
</protein>